<dbReference type="FunFam" id="1.10.220.10:FF:000001">
    <property type="entry name" value="Annexin"/>
    <property type="match status" value="1"/>
</dbReference>
<dbReference type="InterPro" id="IPR018502">
    <property type="entry name" value="Annexin_repeat"/>
</dbReference>
<comment type="domain">
    <text evidence="6">A pair of annexin repeats may form one binding site for calcium and phospholipid.</text>
</comment>
<dbReference type="PROSITE" id="PS00223">
    <property type="entry name" value="ANNEXIN_1"/>
    <property type="match status" value="2"/>
</dbReference>
<dbReference type="GO" id="GO:0012506">
    <property type="term" value="C:vesicle membrane"/>
    <property type="evidence" value="ECO:0007669"/>
    <property type="project" value="TreeGrafter"/>
</dbReference>
<dbReference type="InterPro" id="IPR018252">
    <property type="entry name" value="Annexin_repeat_CS"/>
</dbReference>
<proteinExistence type="inferred from homology"/>
<evidence type="ECO:0000256" key="2">
    <source>
        <dbReference type="ARBA" id="ARBA00022737"/>
    </source>
</evidence>
<evidence type="ECO:0000256" key="1">
    <source>
        <dbReference type="ARBA" id="ARBA00007831"/>
    </source>
</evidence>
<keyword evidence="3 6" id="KW-0106">Calcium</keyword>
<dbReference type="GO" id="GO:0005737">
    <property type="term" value="C:cytoplasm"/>
    <property type="evidence" value="ECO:0007669"/>
    <property type="project" value="TreeGrafter"/>
</dbReference>
<dbReference type="SMART" id="SM00335">
    <property type="entry name" value="ANX"/>
    <property type="match status" value="4"/>
</dbReference>
<evidence type="ECO:0000256" key="4">
    <source>
        <dbReference type="ARBA" id="ARBA00023216"/>
    </source>
</evidence>
<keyword evidence="5 6" id="KW-0111">Calcium/phospholipid-binding</keyword>
<dbReference type="PROSITE" id="PS51897">
    <property type="entry name" value="ANNEXIN_2"/>
    <property type="match status" value="4"/>
</dbReference>
<dbReference type="InterPro" id="IPR001464">
    <property type="entry name" value="Annexin"/>
</dbReference>
<sequence length="580" mass="63608">MQQFSVFYRTLLLPRNSKQTAMPLKSKLFNTVLNEITKGLQNINQNDDRNSNNRRQQPDTSEFPGGGHFGQPNNYPSGNYPDQQGGYPGQQSGYPSQQGGYPDQQGGYPGQQSGYPSQQGGYPDQQGGYPGQQSGYPSQQGGYPDQQGGYPGQQSGYPSQQGGYPDQQGGYPGQQSGYPSQQGGYPDQQGGYPGQQSGYPSQQGGYPDQQGGYPGQQSGYPSQQGGYPDQQGGYPGQQSGYPSQQGGYPGQQGGYPDMQGRASLQPYQAFNPNVDAETLRKAMKGLGCDKNKVIIVLCGRVNFQRQQIAAAYKTMYGKDLISDLKSELSGDFEDLILALMEPPARYDAQQLHKAMQGLGTKESVLIEIMCSRTNAQISELRNIYQQMYHSTLENDLIGETSGHFKRLLISLCNGGRDESVQTDALRANQDAKKLYRAGEQRLGTDESCFNAILASQNYAQLRLIFLEYQKITNHTIEKAIEAEFSGDVKDGLLAVVACAQNKPAYFATLLYNSMVGFGTRDNDLIRIIVTRSEIDLADIRHEFQQKYNKSLESFIKGDCSGAYKDGLIALVRGNSLVSQS</sequence>
<dbReference type="WBParaSite" id="maker-PairedContig_1117-snap-gene-0.9-mRNA-1">
    <property type="protein sequence ID" value="maker-PairedContig_1117-snap-gene-0.9-mRNA-1"/>
    <property type="gene ID" value="maker-PairedContig_1117-snap-gene-0.9"/>
</dbReference>
<feature type="compositionally biased region" description="Polar residues" evidence="7">
    <location>
        <begin position="71"/>
        <end position="82"/>
    </location>
</feature>
<evidence type="ECO:0000256" key="7">
    <source>
        <dbReference type="SAM" id="MobiDB-lite"/>
    </source>
</evidence>
<protein>
    <recommendedName>
        <fullName evidence="6">Annexin</fullName>
    </recommendedName>
</protein>
<evidence type="ECO:0000256" key="5">
    <source>
        <dbReference type="ARBA" id="ARBA00023302"/>
    </source>
</evidence>
<dbReference type="STRING" id="6293.A0A1I8E990"/>
<dbReference type="GO" id="GO:0005634">
    <property type="term" value="C:nucleus"/>
    <property type="evidence" value="ECO:0007669"/>
    <property type="project" value="TreeGrafter"/>
</dbReference>
<evidence type="ECO:0000256" key="3">
    <source>
        <dbReference type="ARBA" id="ARBA00022837"/>
    </source>
</evidence>
<dbReference type="Pfam" id="PF00191">
    <property type="entry name" value="Annexin"/>
    <property type="match status" value="4"/>
</dbReference>
<keyword evidence="2 6" id="KW-0677">Repeat</keyword>
<dbReference type="FunFam" id="1.10.220.10:FF:000004">
    <property type="entry name" value="Annexin"/>
    <property type="match status" value="1"/>
</dbReference>
<evidence type="ECO:0000313" key="8">
    <source>
        <dbReference type="WBParaSite" id="maker-PairedContig_1117-snap-gene-0.9-mRNA-1"/>
    </source>
</evidence>
<dbReference type="Gene3D" id="1.10.220.10">
    <property type="entry name" value="Annexin"/>
    <property type="match status" value="4"/>
</dbReference>
<name>A0A1I8E990_WUCBA</name>
<organism evidence="8">
    <name type="scientific">Wuchereria bancrofti</name>
    <dbReference type="NCBI Taxonomy" id="6293"/>
    <lineage>
        <taxon>Eukaryota</taxon>
        <taxon>Metazoa</taxon>
        <taxon>Ecdysozoa</taxon>
        <taxon>Nematoda</taxon>
        <taxon>Chromadorea</taxon>
        <taxon>Rhabditida</taxon>
        <taxon>Spirurina</taxon>
        <taxon>Spiruromorpha</taxon>
        <taxon>Filarioidea</taxon>
        <taxon>Onchocercidae</taxon>
        <taxon>Wuchereria</taxon>
    </lineage>
</organism>
<dbReference type="SUPFAM" id="SSF47874">
    <property type="entry name" value="Annexin"/>
    <property type="match status" value="1"/>
</dbReference>
<dbReference type="FunFam" id="1.10.220.10:FF:000002">
    <property type="entry name" value="Annexin"/>
    <property type="match status" value="1"/>
</dbReference>
<dbReference type="GO" id="GO:0005509">
    <property type="term" value="F:calcium ion binding"/>
    <property type="evidence" value="ECO:0007669"/>
    <property type="project" value="InterPro"/>
</dbReference>
<dbReference type="GO" id="GO:0001786">
    <property type="term" value="F:phosphatidylserine binding"/>
    <property type="evidence" value="ECO:0007669"/>
    <property type="project" value="TreeGrafter"/>
</dbReference>
<dbReference type="PANTHER" id="PTHR10502">
    <property type="entry name" value="ANNEXIN"/>
    <property type="match status" value="1"/>
</dbReference>
<reference evidence="8" key="1">
    <citation type="submission" date="2016-11" db="UniProtKB">
        <authorList>
            <consortium name="WormBaseParasite"/>
        </authorList>
    </citation>
    <scope>IDENTIFICATION</scope>
    <source>
        <strain evidence="8">pt0022</strain>
    </source>
</reference>
<keyword evidence="4 6" id="KW-0041">Annexin</keyword>
<dbReference type="InterPro" id="IPR037104">
    <property type="entry name" value="Annexin_sf"/>
</dbReference>
<dbReference type="FunFam" id="1.10.220.10:FF:000003">
    <property type="entry name" value="Annexin"/>
    <property type="match status" value="1"/>
</dbReference>
<dbReference type="AlphaFoldDB" id="A0A1I8E990"/>
<comment type="similarity">
    <text evidence="1 6">Belongs to the annexin family.</text>
</comment>
<dbReference type="PANTHER" id="PTHR10502:SF102">
    <property type="entry name" value="ANNEXIN B11"/>
    <property type="match status" value="1"/>
</dbReference>
<dbReference type="GO" id="GO:0005544">
    <property type="term" value="F:calcium-dependent phospholipid binding"/>
    <property type="evidence" value="ECO:0007669"/>
    <property type="project" value="UniProtKB-KW"/>
</dbReference>
<dbReference type="GO" id="GO:0005886">
    <property type="term" value="C:plasma membrane"/>
    <property type="evidence" value="ECO:0007669"/>
    <property type="project" value="TreeGrafter"/>
</dbReference>
<dbReference type="PRINTS" id="PR00196">
    <property type="entry name" value="ANNEXIN"/>
</dbReference>
<accession>A0A1I8E990</accession>
<feature type="region of interest" description="Disordered" evidence="7">
    <location>
        <begin position="41"/>
        <end position="261"/>
    </location>
</feature>
<feature type="compositionally biased region" description="Low complexity" evidence="7">
    <location>
        <begin position="83"/>
        <end position="246"/>
    </location>
</feature>
<evidence type="ECO:0000256" key="6">
    <source>
        <dbReference type="RuleBase" id="RU003540"/>
    </source>
</evidence>